<dbReference type="NCBIfam" id="TIGR03663">
    <property type="entry name" value="flippase activity-associated protein Agl23"/>
    <property type="match status" value="1"/>
</dbReference>
<dbReference type="GeneID" id="24821919"/>
<evidence type="ECO:0000256" key="2">
    <source>
        <dbReference type="ARBA" id="ARBA00022676"/>
    </source>
</evidence>
<evidence type="ECO:0000256" key="1">
    <source>
        <dbReference type="ARBA" id="ARBA00004127"/>
    </source>
</evidence>
<dbReference type="EMBL" id="CP009526">
    <property type="protein sequence ID" value="AKB49760.1"/>
    <property type="molecule type" value="Genomic_DNA"/>
</dbReference>
<dbReference type="InterPro" id="IPR019962">
    <property type="entry name" value="CHP03663"/>
</dbReference>
<comment type="subcellular location">
    <subcellularLocation>
        <location evidence="1">Endomembrane system</location>
        <topology evidence="1">Multi-pass membrane protein</topology>
    </subcellularLocation>
</comment>
<feature type="transmembrane region" description="Helical" evidence="7">
    <location>
        <begin position="346"/>
        <end position="367"/>
    </location>
</feature>
<dbReference type="AlphaFoldDB" id="A0A0E3QJT7"/>
<proteinExistence type="predicted"/>
<feature type="transmembrane region" description="Helical" evidence="7">
    <location>
        <begin position="408"/>
        <end position="426"/>
    </location>
</feature>
<sequence length="550" mass="63407">MQQGQDYNTKNSPELSERKYKILGFLIILFALLIRLFDLGERVFHHDESVHASFTLRLLENGQYRYDPAYHGPFLFHSTAVVFHLLGINDTTARLIPVFFGVAAILLLFVLKKELGERGVLWSAFLLSFSPSMVYFSRFFRNDPIIVFCTLATVIGGIRYLENLHSSKRYPYLILVASSLAIAVSSKENTYLIILMFGAYAGIYSLYRFYSDWKKEKLSLKKTLVLKSSAIFPFIPEILISGTLFIFIVMLFYTSLFRTPETLFSIVEKAFSHWMEMHRIERIGGPFYFYIPILLVYESPILIFGTAGIIHFLKKKGENTSFFMFLSYWTVASLLLYSYLQEKVPWLVVHIVLPFGILAGAYLGDFFSGTPGRRQKNLLETENMNSGTENMNLFGTDKKPASGTKRSIAHTFVAGILALTLIISLAQCISVNFYRNMEPDELMTYSQASPDIRQLMEKIGEFNLGLETLRISVVDPENLYWPLPWYLRDYEKAAYYKKPPAKVEYDAIIVPATYRMYEVIPEEKYASYNFSLRPGKEFTLYYNKELEKKG</sequence>
<dbReference type="Proteomes" id="UP000033038">
    <property type="component" value="Chromosome"/>
</dbReference>
<keyword evidence="3" id="KW-0808">Transferase</keyword>
<feature type="transmembrane region" description="Helical" evidence="7">
    <location>
        <begin position="92"/>
        <end position="111"/>
    </location>
</feature>
<dbReference type="PATRIC" id="fig|1434109.4.peg.610"/>
<feature type="transmembrane region" description="Helical" evidence="7">
    <location>
        <begin position="191"/>
        <end position="210"/>
    </location>
</feature>
<evidence type="ECO:0000256" key="6">
    <source>
        <dbReference type="ARBA" id="ARBA00023136"/>
    </source>
</evidence>
<feature type="transmembrane region" description="Helical" evidence="7">
    <location>
        <begin position="231"/>
        <end position="253"/>
    </location>
</feature>
<dbReference type="InterPro" id="IPR003342">
    <property type="entry name" value="ArnT-like_N"/>
</dbReference>
<evidence type="ECO:0000256" key="3">
    <source>
        <dbReference type="ARBA" id="ARBA00022679"/>
    </source>
</evidence>
<dbReference type="GO" id="GO:0000030">
    <property type="term" value="F:mannosyltransferase activity"/>
    <property type="evidence" value="ECO:0007669"/>
    <property type="project" value="InterPro"/>
</dbReference>
<feature type="transmembrane region" description="Helical" evidence="7">
    <location>
        <begin position="145"/>
        <end position="162"/>
    </location>
</feature>
<dbReference type="KEGG" id="mbw:MSBRW_0507"/>
<dbReference type="HOGENOM" id="CLU_021313_0_0_2"/>
<dbReference type="GO" id="GO:0016020">
    <property type="term" value="C:membrane"/>
    <property type="evidence" value="ECO:0007669"/>
    <property type="project" value="InterPro"/>
</dbReference>
<keyword evidence="4 7" id="KW-0812">Transmembrane</keyword>
<feature type="transmembrane region" description="Helical" evidence="7">
    <location>
        <begin position="20"/>
        <end position="37"/>
    </location>
</feature>
<evidence type="ECO:0000259" key="8">
    <source>
        <dbReference type="Pfam" id="PF02366"/>
    </source>
</evidence>
<gene>
    <name evidence="9" type="ORF">MSBRW_0507</name>
</gene>
<evidence type="ECO:0000313" key="9">
    <source>
        <dbReference type="EMBL" id="AKB49760.1"/>
    </source>
</evidence>
<dbReference type="Pfam" id="PF02366">
    <property type="entry name" value="PMT"/>
    <property type="match status" value="1"/>
</dbReference>
<dbReference type="RefSeq" id="WP_011305531.1">
    <property type="nucleotide sequence ID" value="NZ_CP009526.1"/>
</dbReference>
<dbReference type="PANTHER" id="PTHR41710">
    <property type="entry name" value="GLYCOSYL TRANSFERASE, FAMILY 39"/>
    <property type="match status" value="1"/>
</dbReference>
<evidence type="ECO:0000313" key="10">
    <source>
        <dbReference type="Proteomes" id="UP000033038"/>
    </source>
</evidence>
<keyword evidence="5 7" id="KW-1133">Transmembrane helix</keyword>
<protein>
    <recommendedName>
        <fullName evidence="8">ArnT-like N-terminal domain-containing protein</fullName>
    </recommendedName>
</protein>
<evidence type="ECO:0000256" key="7">
    <source>
        <dbReference type="SAM" id="Phobius"/>
    </source>
</evidence>
<name>A0A0E3QJT7_METBA</name>
<feature type="domain" description="ArnT-like N-terminal" evidence="8">
    <location>
        <begin position="70"/>
        <end position="221"/>
    </location>
</feature>
<feature type="transmembrane region" description="Helical" evidence="7">
    <location>
        <begin position="287"/>
        <end position="310"/>
    </location>
</feature>
<dbReference type="GO" id="GO:0006493">
    <property type="term" value="P:protein O-linked glycosylation"/>
    <property type="evidence" value="ECO:0007669"/>
    <property type="project" value="InterPro"/>
</dbReference>
<organism evidence="9 10">
    <name type="scientific">Methanosarcina barkeri str. Wiesmoor</name>
    <dbReference type="NCBI Taxonomy" id="1434109"/>
    <lineage>
        <taxon>Archaea</taxon>
        <taxon>Methanobacteriati</taxon>
        <taxon>Methanobacteriota</taxon>
        <taxon>Stenosarchaea group</taxon>
        <taxon>Methanomicrobia</taxon>
        <taxon>Methanosarcinales</taxon>
        <taxon>Methanosarcinaceae</taxon>
        <taxon>Methanosarcina</taxon>
    </lineage>
</organism>
<dbReference type="PANTHER" id="PTHR41710:SF2">
    <property type="entry name" value="GLYCOSYL TRANSFERASE FAMILY 39_83 DOMAIN-CONTAINING PROTEIN"/>
    <property type="match status" value="1"/>
</dbReference>
<dbReference type="InterPro" id="IPR016950">
    <property type="entry name" value="Manno-Trfase_MA4085_prd"/>
</dbReference>
<dbReference type="PIRSF" id="PIRSF030218">
    <property type="entry name" value="Mannosyltr_MA4085_prd"/>
    <property type="match status" value="1"/>
</dbReference>
<dbReference type="GO" id="GO:0012505">
    <property type="term" value="C:endomembrane system"/>
    <property type="evidence" value="ECO:0007669"/>
    <property type="project" value="UniProtKB-SubCell"/>
</dbReference>
<evidence type="ECO:0000256" key="5">
    <source>
        <dbReference type="ARBA" id="ARBA00022989"/>
    </source>
</evidence>
<reference evidence="9 10" key="1">
    <citation type="submission" date="2014-07" db="EMBL/GenBank/DDBJ databases">
        <title>Methanogenic archaea and the global carbon cycle.</title>
        <authorList>
            <person name="Henriksen J.R."/>
            <person name="Luke J."/>
            <person name="Reinhart S."/>
            <person name="Benedict M.N."/>
            <person name="Youngblut N.D."/>
            <person name="Metcalf M.E."/>
            <person name="Whitaker R.J."/>
            <person name="Metcalf W.W."/>
        </authorList>
    </citation>
    <scope>NUCLEOTIDE SEQUENCE [LARGE SCALE GENOMIC DNA]</scope>
    <source>
        <strain evidence="9 10">Wiesmoor</strain>
    </source>
</reference>
<feature type="transmembrane region" description="Helical" evidence="7">
    <location>
        <begin position="322"/>
        <end position="340"/>
    </location>
</feature>
<evidence type="ECO:0000256" key="4">
    <source>
        <dbReference type="ARBA" id="ARBA00022692"/>
    </source>
</evidence>
<feature type="transmembrane region" description="Helical" evidence="7">
    <location>
        <begin position="120"/>
        <end position="139"/>
    </location>
</feature>
<keyword evidence="2" id="KW-0328">Glycosyltransferase</keyword>
<keyword evidence="6 7" id="KW-0472">Membrane</keyword>
<accession>A0A0E3QJT7</accession>